<reference evidence="4" key="1">
    <citation type="submission" date="2020-08" db="EMBL/GenBank/DDBJ databases">
        <title>A bifunctional nitrone conjugated secondary metabolite targeting the ribosome.</title>
        <authorList>
            <person name="Limbrick E.M."/>
            <person name="Graf M."/>
            <person name="Derewacz D.K."/>
            <person name="Nguyen F."/>
            <person name="Spraggins J.M."/>
            <person name="Wieland M."/>
            <person name="Ynigez-Gutierrez A.E."/>
            <person name="Reisman B.J."/>
            <person name="Zinshteyn B."/>
            <person name="McCulloch K."/>
            <person name="Iverson T.M."/>
            <person name="Green R."/>
            <person name="Wilson D.N."/>
            <person name="Bachmann B.O."/>
        </authorList>
    </citation>
    <scope>NUCLEOTIDE SEQUENCE</scope>
    <source>
        <strain evidence="4">Africana</strain>
    </source>
</reference>
<dbReference type="Pfam" id="PF25137">
    <property type="entry name" value="ADH_Fe_C"/>
    <property type="match status" value="1"/>
</dbReference>
<evidence type="ECO:0000259" key="2">
    <source>
        <dbReference type="Pfam" id="PF00465"/>
    </source>
</evidence>
<dbReference type="CDD" id="cd08182">
    <property type="entry name" value="HEPD"/>
    <property type="match status" value="1"/>
</dbReference>
<dbReference type="InterPro" id="IPR001670">
    <property type="entry name" value="ADH_Fe/GldA"/>
</dbReference>
<dbReference type="SUPFAM" id="SSF56796">
    <property type="entry name" value="Dehydroquinate synthase-like"/>
    <property type="match status" value="1"/>
</dbReference>
<feature type="domain" description="Fe-containing alcohol dehydrogenase-like C-terminal" evidence="3">
    <location>
        <begin position="178"/>
        <end position="368"/>
    </location>
</feature>
<dbReference type="GO" id="GO:0017000">
    <property type="term" value="P:antibiotic biosynthetic process"/>
    <property type="evidence" value="ECO:0007669"/>
    <property type="project" value="InterPro"/>
</dbReference>
<evidence type="ECO:0000256" key="1">
    <source>
        <dbReference type="ARBA" id="ARBA00023002"/>
    </source>
</evidence>
<dbReference type="InterPro" id="IPR035873">
    <property type="entry name" value="PhpC"/>
</dbReference>
<evidence type="ECO:0000259" key="3">
    <source>
        <dbReference type="Pfam" id="PF25137"/>
    </source>
</evidence>
<protein>
    <submittedName>
        <fullName evidence="4">Phosphonoacetaldehyde reductase</fullName>
    </submittedName>
</protein>
<dbReference type="Pfam" id="PF00465">
    <property type="entry name" value="Fe-ADH"/>
    <property type="match status" value="1"/>
</dbReference>
<dbReference type="AlphaFoldDB" id="A0A7D5Y507"/>
<dbReference type="EMBL" id="CP058905">
    <property type="protein sequence ID" value="QLJ96958.1"/>
    <property type="molecule type" value="Genomic_DNA"/>
</dbReference>
<keyword evidence="1" id="KW-0560">Oxidoreductase</keyword>
<dbReference type="GO" id="GO:0004022">
    <property type="term" value="F:alcohol dehydrogenase (NAD+) activity"/>
    <property type="evidence" value="ECO:0007669"/>
    <property type="project" value="TreeGrafter"/>
</dbReference>
<feature type="domain" description="Alcohol dehydrogenase iron-type/glycerol dehydrogenase GldA" evidence="2">
    <location>
        <begin position="3"/>
        <end position="163"/>
    </location>
</feature>
<dbReference type="Gene3D" id="1.20.1090.10">
    <property type="entry name" value="Dehydroquinate synthase-like - alpha domain"/>
    <property type="match status" value="1"/>
</dbReference>
<dbReference type="Gene3D" id="3.40.50.1970">
    <property type="match status" value="1"/>
</dbReference>
<dbReference type="InterPro" id="IPR056798">
    <property type="entry name" value="ADH_Fe_C"/>
</dbReference>
<organism evidence="4">
    <name type="scientific">Micromonospora carbonacea</name>
    <dbReference type="NCBI Taxonomy" id="47853"/>
    <lineage>
        <taxon>Bacteria</taxon>
        <taxon>Bacillati</taxon>
        <taxon>Actinomycetota</taxon>
        <taxon>Actinomycetes</taxon>
        <taxon>Micromonosporales</taxon>
        <taxon>Micromonosporaceae</taxon>
        <taxon>Micromonospora</taxon>
    </lineage>
</organism>
<dbReference type="PANTHER" id="PTHR11496">
    <property type="entry name" value="ALCOHOL DEHYDROGENASE"/>
    <property type="match status" value="1"/>
</dbReference>
<accession>A0A7D5Y507</accession>
<name>A0A7D5Y507_9ACTN</name>
<dbReference type="InterPro" id="IPR039697">
    <property type="entry name" value="Alcohol_dehydrogenase_Fe"/>
</dbReference>
<dbReference type="GO" id="GO:0046872">
    <property type="term" value="F:metal ion binding"/>
    <property type="evidence" value="ECO:0007669"/>
    <property type="project" value="InterPro"/>
</dbReference>
<sequence>MCEVITGSGAADRLDEVVARYRPGRILVVGSPRRVAATGVLDRLGGRPARVFDGFRANPVLPDVLAGVRMLHEVGADLVIGVGGGSAMDTAKMIRLLPPDPAAALALLHGDREPDGGHVPLIVLPTTAGTGSEVTPFATVYVDGRKHSLDLPAVRPDVALVDPGLTAGCPAELTFSCAFDALAHSVESYWSVRSTPASRRLAGAAARGLVPLLAGGQEALLAGRADLCALATTAGLAISETRTTVGHAFAYPLTIRYGVPHGLAAALSLSALLPVASSGRVEDPRGPGFVADRLAELAAFFRVPTAGHLGPAIRDLIAVAGFATALSAYGVRATDLPSIAAEAQASNRSGNAPVAYDESTAVQALREALDSGDLSVGNSTSLPRLAISCRPTTRLRS</sequence>
<dbReference type="PANTHER" id="PTHR11496:SF103">
    <property type="entry name" value="DEHYDROGENASE, PUTATIVE-RELATED"/>
    <property type="match status" value="1"/>
</dbReference>
<evidence type="ECO:0000313" key="4">
    <source>
        <dbReference type="EMBL" id="QLJ96958.1"/>
    </source>
</evidence>
<proteinExistence type="predicted"/>
<gene>
    <name evidence="4" type="ORF">HZU44_18970</name>
</gene>